<proteinExistence type="predicted"/>
<dbReference type="GO" id="GO:0043448">
    <property type="term" value="P:alkane catabolic process"/>
    <property type="evidence" value="ECO:0007669"/>
    <property type="project" value="TreeGrafter"/>
</dbReference>
<feature type="domain" description="Rubredoxin" evidence="2">
    <location>
        <begin position="36"/>
        <end position="69"/>
    </location>
</feature>
<protein>
    <submittedName>
        <fullName evidence="3">RUBREDOXIN</fullName>
    </submittedName>
</protein>
<dbReference type="InterPro" id="IPR024935">
    <property type="entry name" value="Rubredoxin_dom"/>
</dbReference>
<keyword evidence="1" id="KW-0812">Transmembrane</keyword>
<feature type="transmembrane region" description="Helical" evidence="1">
    <location>
        <begin position="99"/>
        <end position="118"/>
    </location>
</feature>
<dbReference type="SUPFAM" id="SSF57802">
    <property type="entry name" value="Rubredoxin-like"/>
    <property type="match status" value="1"/>
</dbReference>
<dbReference type="Proteomes" id="UP001151752">
    <property type="component" value="Chromosome 13"/>
</dbReference>
<reference evidence="3" key="2">
    <citation type="journal article" date="2023" name="Int. J. Mol. Sci.">
        <title>De Novo Assembly and Annotation of 11 Diverse Shrub Willow (Salix) Genomes Reveals Novel Gene Organization in Sex-Linked Regions.</title>
        <authorList>
            <person name="Hyden B."/>
            <person name="Feng K."/>
            <person name="Yates T.B."/>
            <person name="Jawdy S."/>
            <person name="Cereghino C."/>
            <person name="Smart L.B."/>
            <person name="Muchero W."/>
        </authorList>
    </citation>
    <scope>NUCLEOTIDE SEQUENCE</scope>
    <source>
        <tissue evidence="3">Shoot tip</tissue>
    </source>
</reference>
<dbReference type="EMBL" id="JAPFFM010000007">
    <property type="protein sequence ID" value="KAJ6757316.1"/>
    <property type="molecule type" value="Genomic_DNA"/>
</dbReference>
<keyword evidence="1" id="KW-0472">Membrane</keyword>
<organism evidence="3 4">
    <name type="scientific">Salix koriyanagi</name>
    <dbReference type="NCBI Taxonomy" id="2511006"/>
    <lineage>
        <taxon>Eukaryota</taxon>
        <taxon>Viridiplantae</taxon>
        <taxon>Streptophyta</taxon>
        <taxon>Embryophyta</taxon>
        <taxon>Tracheophyta</taxon>
        <taxon>Spermatophyta</taxon>
        <taxon>Magnoliopsida</taxon>
        <taxon>eudicotyledons</taxon>
        <taxon>Gunneridae</taxon>
        <taxon>Pentapetalae</taxon>
        <taxon>rosids</taxon>
        <taxon>fabids</taxon>
        <taxon>Malpighiales</taxon>
        <taxon>Salicaceae</taxon>
        <taxon>Saliceae</taxon>
        <taxon>Salix</taxon>
    </lineage>
</organism>
<dbReference type="InterPro" id="IPR050526">
    <property type="entry name" value="Rubredoxin_ET"/>
</dbReference>
<sequence>MSPKKTRRQLYQTRPKPIHRQSLLLKNKKNQISIREVGDPSYTIPPGFQFDKLPDDGRCSTCGAAKTFFESKSVEIAGFAQNQRYGSGGNALTSGQKAFVIYGTLLFFSVLFLSGYSLQ</sequence>
<dbReference type="Pfam" id="PF00301">
    <property type="entry name" value="Rubredoxin"/>
    <property type="match status" value="1"/>
</dbReference>
<dbReference type="GO" id="GO:0005506">
    <property type="term" value="F:iron ion binding"/>
    <property type="evidence" value="ECO:0007669"/>
    <property type="project" value="InterPro"/>
</dbReference>
<keyword evidence="1" id="KW-1133">Transmembrane helix</keyword>
<name>A0A9Q1A477_9ROSI</name>
<evidence type="ECO:0000313" key="4">
    <source>
        <dbReference type="Proteomes" id="UP001151752"/>
    </source>
</evidence>
<dbReference type="Gene3D" id="2.20.28.10">
    <property type="match status" value="1"/>
</dbReference>
<reference evidence="3" key="1">
    <citation type="submission" date="2022-11" db="EMBL/GenBank/DDBJ databases">
        <authorList>
            <person name="Hyden B.L."/>
            <person name="Feng K."/>
            <person name="Yates T."/>
            <person name="Jawdy S."/>
            <person name="Smart L.B."/>
            <person name="Muchero W."/>
        </authorList>
    </citation>
    <scope>NUCLEOTIDE SEQUENCE</scope>
    <source>
        <tissue evidence="3">Shoot tip</tissue>
    </source>
</reference>
<comment type="caution">
    <text evidence="3">The sequence shown here is derived from an EMBL/GenBank/DDBJ whole genome shotgun (WGS) entry which is preliminary data.</text>
</comment>
<accession>A0A9Q1A477</accession>
<dbReference type="PANTHER" id="PTHR47627:SF1">
    <property type="entry name" value="RUBREDOXIN-1-RELATED"/>
    <property type="match status" value="1"/>
</dbReference>
<dbReference type="AlphaFoldDB" id="A0A9Q1A477"/>
<keyword evidence="4" id="KW-1185">Reference proteome</keyword>
<evidence type="ECO:0000313" key="3">
    <source>
        <dbReference type="EMBL" id="KAJ6757316.1"/>
    </source>
</evidence>
<dbReference type="PANTHER" id="PTHR47627">
    <property type="entry name" value="RUBREDOXIN"/>
    <property type="match status" value="1"/>
</dbReference>
<gene>
    <name evidence="3" type="ORF">OIU74_026543</name>
</gene>
<dbReference type="GO" id="GO:0009507">
    <property type="term" value="C:chloroplast"/>
    <property type="evidence" value="ECO:0007669"/>
    <property type="project" value="TreeGrafter"/>
</dbReference>
<evidence type="ECO:0000259" key="2">
    <source>
        <dbReference type="Pfam" id="PF00301"/>
    </source>
</evidence>
<dbReference type="GO" id="GO:0009055">
    <property type="term" value="F:electron transfer activity"/>
    <property type="evidence" value="ECO:0007669"/>
    <property type="project" value="TreeGrafter"/>
</dbReference>
<evidence type="ECO:0000256" key="1">
    <source>
        <dbReference type="SAM" id="Phobius"/>
    </source>
</evidence>